<dbReference type="EMBL" id="JABVXQ010000012">
    <property type="protein sequence ID" value="KAF6084255.1"/>
    <property type="molecule type" value="Genomic_DNA"/>
</dbReference>
<accession>A0A833YXU1</accession>
<evidence type="ECO:0000313" key="2">
    <source>
        <dbReference type="Proteomes" id="UP000664940"/>
    </source>
</evidence>
<protein>
    <submittedName>
        <fullName evidence="1">Uncharacterized protein</fullName>
    </submittedName>
</protein>
<organism evidence="1 2">
    <name type="scientific">Phyllostomus discolor</name>
    <name type="common">pale spear-nosed bat</name>
    <dbReference type="NCBI Taxonomy" id="89673"/>
    <lineage>
        <taxon>Eukaryota</taxon>
        <taxon>Metazoa</taxon>
        <taxon>Chordata</taxon>
        <taxon>Craniata</taxon>
        <taxon>Vertebrata</taxon>
        <taxon>Euteleostomi</taxon>
        <taxon>Mammalia</taxon>
        <taxon>Eutheria</taxon>
        <taxon>Laurasiatheria</taxon>
        <taxon>Chiroptera</taxon>
        <taxon>Yangochiroptera</taxon>
        <taxon>Phyllostomidae</taxon>
        <taxon>Phyllostominae</taxon>
        <taxon>Phyllostomus</taxon>
    </lineage>
</organism>
<evidence type="ECO:0000313" key="1">
    <source>
        <dbReference type="EMBL" id="KAF6084255.1"/>
    </source>
</evidence>
<sequence>MCHTQWYFTFTQKPQHHEYLSQVLLSSRRLHFSLSKWKAEQLVFIYCICRRHLKRLALTVEEEFCPSKVAGRFPKEYRSSCLPQGLFPEVSVTCVPPQVPRMCWSRRVLLRSGACGGTAIGRAASRPQKLASLGFRGWESEARAAAWLVPGRVCFQVGRLTSPRVLGGREQRECKLPGPLSTSLSPVTLIQS</sequence>
<dbReference type="AlphaFoldDB" id="A0A833YXU1"/>
<name>A0A833YXU1_9CHIR</name>
<proteinExistence type="predicted"/>
<gene>
    <name evidence="1" type="ORF">HJG60_008534</name>
</gene>
<dbReference type="Proteomes" id="UP000664940">
    <property type="component" value="Unassembled WGS sequence"/>
</dbReference>
<reference evidence="1 2" key="1">
    <citation type="journal article" date="2020" name="Nature">
        <title>Six reference-quality genomes reveal evolution of bat adaptations.</title>
        <authorList>
            <person name="Jebb D."/>
            <person name="Huang Z."/>
            <person name="Pippel M."/>
            <person name="Hughes G.M."/>
            <person name="Lavrichenko K."/>
            <person name="Devanna P."/>
            <person name="Winkler S."/>
            <person name="Jermiin L.S."/>
            <person name="Skirmuntt E.C."/>
            <person name="Katzourakis A."/>
            <person name="Burkitt-Gray L."/>
            <person name="Ray D.A."/>
            <person name="Sullivan K.A.M."/>
            <person name="Roscito J.G."/>
            <person name="Kirilenko B.M."/>
            <person name="Davalos L.M."/>
            <person name="Corthals A.P."/>
            <person name="Power M.L."/>
            <person name="Jones G."/>
            <person name="Ransome R.D."/>
            <person name="Dechmann D.K.N."/>
            <person name="Locatelli A.G."/>
            <person name="Puechmaille S.J."/>
            <person name="Fedrigo O."/>
            <person name="Jarvis E.D."/>
            <person name="Hiller M."/>
            <person name="Vernes S.C."/>
            <person name="Myers E.W."/>
            <person name="Teeling E.C."/>
        </authorList>
    </citation>
    <scope>NUCLEOTIDE SEQUENCE [LARGE SCALE GENOMIC DNA]</scope>
    <source>
        <strain evidence="1">Bat1K_MPI-CBG_1</strain>
    </source>
</reference>
<comment type="caution">
    <text evidence="1">The sequence shown here is derived from an EMBL/GenBank/DDBJ whole genome shotgun (WGS) entry which is preliminary data.</text>
</comment>